<dbReference type="Proteomes" id="UP000322225">
    <property type="component" value="Chromosome 5"/>
</dbReference>
<organism evidence="1 2">
    <name type="scientific">Kwoniella shandongensis</name>
    <dbReference type="NCBI Taxonomy" id="1734106"/>
    <lineage>
        <taxon>Eukaryota</taxon>
        <taxon>Fungi</taxon>
        <taxon>Dikarya</taxon>
        <taxon>Basidiomycota</taxon>
        <taxon>Agaricomycotina</taxon>
        <taxon>Tremellomycetes</taxon>
        <taxon>Tremellales</taxon>
        <taxon>Cryptococcaceae</taxon>
        <taxon>Kwoniella</taxon>
    </lineage>
</organism>
<dbReference type="PANTHER" id="PTHR35192:SF2">
    <property type="entry name" value="APPLE DOMAIN-CONTAINING PROTEIN"/>
    <property type="match status" value="1"/>
</dbReference>
<sequence length="314" mass="33232">MLNVLLAASAIPVFATLAQASASASPAFIGCLSQGSIPKGSTTIKRASNDLACATACYSKSSSFSYAYWDVDNEKCHCSSDFLSTSEDFVAGANAHGSCRDGKGQVEVLMTDSSFAFQQCYSTWPDTYDFSDTIQTDVLSPESCFSFCSHHLMAQYTPYSFESTTEFTCRCSNDMQFGTPGTCDQSSVFTFARSHEHDVEGKEDASRLTMQNNNGRRGKKVKRAGEGGCPSPLQACKTAGDGSAFQCIDPNLALESCGGCIHGSFGSSSSSSPAVDCTTLPGVAQGAVACLSGQCRAYRCQDGFKLKNHACVAV</sequence>
<proteinExistence type="predicted"/>
<evidence type="ECO:0000313" key="1">
    <source>
        <dbReference type="EMBL" id="WWD18614.1"/>
    </source>
</evidence>
<dbReference type="RefSeq" id="XP_031864345.1">
    <property type="nucleotide sequence ID" value="XM_032001455.1"/>
</dbReference>
<protein>
    <submittedName>
        <fullName evidence="1">Uncharacterized protein</fullName>
    </submittedName>
</protein>
<reference evidence="1" key="2">
    <citation type="submission" date="2024-01" db="EMBL/GenBank/DDBJ databases">
        <title>Comparative genomics of Cryptococcus and Kwoniella reveals pathogenesis evolution and contrasting modes of karyotype evolution via chromosome fusion or intercentromeric recombination.</title>
        <authorList>
            <person name="Coelho M.A."/>
            <person name="David-Palma M."/>
            <person name="Shea T."/>
            <person name="Bowers K."/>
            <person name="McGinley-Smith S."/>
            <person name="Mohammad A.W."/>
            <person name="Gnirke A."/>
            <person name="Yurkov A.M."/>
            <person name="Nowrousian M."/>
            <person name="Sun S."/>
            <person name="Cuomo C.A."/>
            <person name="Heitman J."/>
        </authorList>
    </citation>
    <scope>NUCLEOTIDE SEQUENCE</scope>
    <source>
        <strain evidence="1">CBS 12478</strain>
    </source>
</reference>
<dbReference type="PANTHER" id="PTHR35192">
    <property type="entry name" value="PROTEIN, PUTATIVE-RELATED"/>
    <property type="match status" value="1"/>
</dbReference>
<dbReference type="GeneID" id="43585559"/>
<dbReference type="InterPro" id="IPR048661">
    <property type="entry name" value="CPL1-like"/>
</dbReference>
<dbReference type="EMBL" id="CP144055">
    <property type="protein sequence ID" value="WWD18614.1"/>
    <property type="molecule type" value="Genomic_DNA"/>
</dbReference>
<dbReference type="InterPro" id="IPR038955">
    <property type="entry name" value="PriA/CPL1_fungi"/>
</dbReference>
<dbReference type="OrthoDB" id="439917at2759"/>
<evidence type="ECO:0000313" key="2">
    <source>
        <dbReference type="Proteomes" id="UP000322225"/>
    </source>
</evidence>
<dbReference type="Pfam" id="PF21671">
    <property type="entry name" value="CPL1-like"/>
    <property type="match status" value="1"/>
</dbReference>
<name>A0A5M6C8E9_9TREE</name>
<dbReference type="AlphaFoldDB" id="A0A5M6C8E9"/>
<keyword evidence="2" id="KW-1185">Reference proteome</keyword>
<gene>
    <name evidence="1" type="ORF">CI109_103067</name>
</gene>
<reference evidence="1" key="1">
    <citation type="submission" date="2017-08" db="EMBL/GenBank/DDBJ databases">
        <authorList>
            <person name="Cuomo C."/>
            <person name="Billmyre B."/>
            <person name="Heitman J."/>
        </authorList>
    </citation>
    <scope>NUCLEOTIDE SEQUENCE</scope>
    <source>
        <strain evidence="1">CBS 12478</strain>
    </source>
</reference>
<accession>A0A5M6C8E9</accession>
<dbReference type="KEGG" id="ksn:43585559"/>